<reference evidence="2 3" key="1">
    <citation type="journal article" date="2018" name="Nat. Biotechnol.">
        <title>A standardized bacterial taxonomy based on genome phylogeny substantially revises the tree of life.</title>
        <authorList>
            <person name="Parks D.H."/>
            <person name="Chuvochina M."/>
            <person name="Waite D.W."/>
            <person name="Rinke C."/>
            <person name="Skarshewski A."/>
            <person name="Chaumeil P.A."/>
            <person name="Hugenholtz P."/>
        </authorList>
    </citation>
    <scope>NUCLEOTIDE SEQUENCE [LARGE SCALE GENOMIC DNA]</scope>
    <source>
        <strain evidence="2">UBA11728</strain>
    </source>
</reference>
<organism evidence="2 3">
    <name type="scientific">Lachnoclostridium phytofermentans</name>
    <dbReference type="NCBI Taxonomy" id="66219"/>
    <lineage>
        <taxon>Bacteria</taxon>
        <taxon>Bacillati</taxon>
        <taxon>Bacillota</taxon>
        <taxon>Clostridia</taxon>
        <taxon>Lachnospirales</taxon>
        <taxon>Lachnospiraceae</taxon>
    </lineage>
</organism>
<dbReference type="SMART" id="SM00530">
    <property type="entry name" value="HTH_XRE"/>
    <property type="match status" value="1"/>
</dbReference>
<evidence type="ECO:0000259" key="1">
    <source>
        <dbReference type="PROSITE" id="PS50943"/>
    </source>
</evidence>
<gene>
    <name evidence="2" type="ORF">DHW61_15635</name>
</gene>
<dbReference type="PROSITE" id="PS50943">
    <property type="entry name" value="HTH_CROC1"/>
    <property type="match status" value="1"/>
</dbReference>
<dbReference type="Pfam" id="PF01381">
    <property type="entry name" value="HTH_3"/>
    <property type="match status" value="1"/>
</dbReference>
<accession>A0A3D2X9L4</accession>
<evidence type="ECO:0000313" key="2">
    <source>
        <dbReference type="EMBL" id="HCL03812.1"/>
    </source>
</evidence>
<evidence type="ECO:0000313" key="3">
    <source>
        <dbReference type="Proteomes" id="UP000262969"/>
    </source>
</evidence>
<dbReference type="InterPro" id="IPR010982">
    <property type="entry name" value="Lambda_DNA-bd_dom_sf"/>
</dbReference>
<sequence length="69" mass="7942">MFKKYQELLKDRGLTSYKVSKETGIAYATLSDWKNGKSKPKIDKIRTLSLYFNVPVSYFIEADGDNSEN</sequence>
<dbReference type="Gene3D" id="1.10.260.40">
    <property type="entry name" value="lambda repressor-like DNA-binding domains"/>
    <property type="match status" value="1"/>
</dbReference>
<dbReference type="AlphaFoldDB" id="A0A3D2X9L4"/>
<dbReference type="Proteomes" id="UP000262969">
    <property type="component" value="Unassembled WGS sequence"/>
</dbReference>
<feature type="domain" description="HTH cro/C1-type" evidence="1">
    <location>
        <begin position="6"/>
        <end position="59"/>
    </location>
</feature>
<dbReference type="GO" id="GO:0003677">
    <property type="term" value="F:DNA binding"/>
    <property type="evidence" value="ECO:0007669"/>
    <property type="project" value="InterPro"/>
</dbReference>
<dbReference type="SUPFAM" id="SSF47413">
    <property type="entry name" value="lambda repressor-like DNA-binding domains"/>
    <property type="match status" value="1"/>
</dbReference>
<protein>
    <submittedName>
        <fullName evidence="2">XRE family transcriptional regulator</fullName>
    </submittedName>
</protein>
<dbReference type="InterPro" id="IPR001387">
    <property type="entry name" value="Cro/C1-type_HTH"/>
</dbReference>
<dbReference type="CDD" id="cd00093">
    <property type="entry name" value="HTH_XRE"/>
    <property type="match status" value="1"/>
</dbReference>
<proteinExistence type="predicted"/>
<comment type="caution">
    <text evidence="2">The sequence shown here is derived from an EMBL/GenBank/DDBJ whole genome shotgun (WGS) entry which is preliminary data.</text>
</comment>
<name>A0A3D2X9L4_9FIRM</name>
<dbReference type="EMBL" id="DPVV01000518">
    <property type="protein sequence ID" value="HCL03812.1"/>
    <property type="molecule type" value="Genomic_DNA"/>
</dbReference>